<accession>A0ACD3AEG5</accession>
<dbReference type="Proteomes" id="UP000308600">
    <property type="component" value="Unassembled WGS sequence"/>
</dbReference>
<name>A0ACD3AEG5_9AGAR</name>
<evidence type="ECO:0000313" key="1">
    <source>
        <dbReference type="EMBL" id="TFK64035.1"/>
    </source>
</evidence>
<keyword evidence="2" id="KW-1185">Reference proteome</keyword>
<sequence>MAPNSSTLPPIFQNIRNADINGLVLAFIKSNKDNPVVMAVVSLLNAIQAKFLPDLTRFTAELISTLSDRQFYLNLYRAIEDHIRTHPWATAFFVIGVIMMCNPIAAIGFGQMGPVAGSLAAAWQSTMGGNVTVGSAFAVLQSWGMTYNVWIPIVGSIISGVSVVAADGGKHLAKVIHDGQVMASAIGKGFGKARPFGL</sequence>
<evidence type="ECO:0000313" key="2">
    <source>
        <dbReference type="Proteomes" id="UP000308600"/>
    </source>
</evidence>
<reference evidence="1 2" key="1">
    <citation type="journal article" date="2019" name="Nat. Ecol. Evol.">
        <title>Megaphylogeny resolves global patterns of mushroom evolution.</title>
        <authorList>
            <person name="Varga T."/>
            <person name="Krizsan K."/>
            <person name="Foldi C."/>
            <person name="Dima B."/>
            <person name="Sanchez-Garcia M."/>
            <person name="Sanchez-Ramirez S."/>
            <person name="Szollosi G.J."/>
            <person name="Szarkandi J.G."/>
            <person name="Papp V."/>
            <person name="Albert L."/>
            <person name="Andreopoulos W."/>
            <person name="Angelini C."/>
            <person name="Antonin V."/>
            <person name="Barry K.W."/>
            <person name="Bougher N.L."/>
            <person name="Buchanan P."/>
            <person name="Buyck B."/>
            <person name="Bense V."/>
            <person name="Catcheside P."/>
            <person name="Chovatia M."/>
            <person name="Cooper J."/>
            <person name="Damon W."/>
            <person name="Desjardin D."/>
            <person name="Finy P."/>
            <person name="Geml J."/>
            <person name="Haridas S."/>
            <person name="Hughes K."/>
            <person name="Justo A."/>
            <person name="Karasinski D."/>
            <person name="Kautmanova I."/>
            <person name="Kiss B."/>
            <person name="Kocsube S."/>
            <person name="Kotiranta H."/>
            <person name="LaButti K.M."/>
            <person name="Lechner B.E."/>
            <person name="Liimatainen K."/>
            <person name="Lipzen A."/>
            <person name="Lukacs Z."/>
            <person name="Mihaltcheva S."/>
            <person name="Morgado L.N."/>
            <person name="Niskanen T."/>
            <person name="Noordeloos M.E."/>
            <person name="Ohm R.A."/>
            <person name="Ortiz-Santana B."/>
            <person name="Ovrebo C."/>
            <person name="Racz N."/>
            <person name="Riley R."/>
            <person name="Savchenko A."/>
            <person name="Shiryaev A."/>
            <person name="Soop K."/>
            <person name="Spirin V."/>
            <person name="Szebenyi C."/>
            <person name="Tomsovsky M."/>
            <person name="Tulloss R.E."/>
            <person name="Uehling J."/>
            <person name="Grigoriev I.V."/>
            <person name="Vagvolgyi C."/>
            <person name="Papp T."/>
            <person name="Martin F.M."/>
            <person name="Miettinen O."/>
            <person name="Hibbett D.S."/>
            <person name="Nagy L.G."/>
        </authorList>
    </citation>
    <scope>NUCLEOTIDE SEQUENCE [LARGE SCALE GENOMIC DNA]</scope>
    <source>
        <strain evidence="1 2">NL-1719</strain>
    </source>
</reference>
<organism evidence="1 2">
    <name type="scientific">Pluteus cervinus</name>
    <dbReference type="NCBI Taxonomy" id="181527"/>
    <lineage>
        <taxon>Eukaryota</taxon>
        <taxon>Fungi</taxon>
        <taxon>Dikarya</taxon>
        <taxon>Basidiomycota</taxon>
        <taxon>Agaricomycotina</taxon>
        <taxon>Agaricomycetes</taxon>
        <taxon>Agaricomycetidae</taxon>
        <taxon>Agaricales</taxon>
        <taxon>Pluteineae</taxon>
        <taxon>Pluteaceae</taxon>
        <taxon>Pluteus</taxon>
    </lineage>
</organism>
<protein>
    <submittedName>
        <fullName evidence="1">Uncharacterized protein</fullName>
    </submittedName>
</protein>
<proteinExistence type="predicted"/>
<gene>
    <name evidence="1" type="ORF">BDN72DRAFT_846989</name>
</gene>
<dbReference type="EMBL" id="ML208492">
    <property type="protein sequence ID" value="TFK64035.1"/>
    <property type="molecule type" value="Genomic_DNA"/>
</dbReference>